<dbReference type="PANTHER" id="PTHR34220:SF7">
    <property type="entry name" value="SENSOR HISTIDINE KINASE YPDA"/>
    <property type="match status" value="1"/>
</dbReference>
<dbReference type="Pfam" id="PF02518">
    <property type="entry name" value="HATPase_c"/>
    <property type="match status" value="1"/>
</dbReference>
<dbReference type="InterPro" id="IPR036890">
    <property type="entry name" value="HATPase_C_sf"/>
</dbReference>
<name>A0AB73T6E0_9FIRM</name>
<keyword evidence="2" id="KW-0597">Phosphoprotein</keyword>
<keyword evidence="4" id="KW-0418">Kinase</keyword>
<evidence type="ECO:0000313" key="8">
    <source>
        <dbReference type="Proteomes" id="UP000245412"/>
    </source>
</evidence>
<evidence type="ECO:0000256" key="3">
    <source>
        <dbReference type="ARBA" id="ARBA00022679"/>
    </source>
</evidence>
<evidence type="ECO:0000259" key="6">
    <source>
        <dbReference type="PROSITE" id="PS50885"/>
    </source>
</evidence>
<keyword evidence="3" id="KW-0808">Transferase</keyword>
<dbReference type="SMART" id="SM00304">
    <property type="entry name" value="HAMP"/>
    <property type="match status" value="1"/>
</dbReference>
<gene>
    <name evidence="7" type="ORF">C7383_104193</name>
</gene>
<feature type="transmembrane region" description="Helical" evidence="5">
    <location>
        <begin position="40"/>
        <end position="64"/>
    </location>
</feature>
<comment type="caution">
    <text evidence="7">The sequence shown here is derived from an EMBL/GenBank/DDBJ whole genome shotgun (WGS) entry which is preliminary data.</text>
</comment>
<keyword evidence="5" id="KW-0472">Membrane</keyword>
<dbReference type="Gene3D" id="6.10.340.10">
    <property type="match status" value="1"/>
</dbReference>
<dbReference type="EMBL" id="QGGY01000004">
    <property type="protein sequence ID" value="PWJ76747.1"/>
    <property type="molecule type" value="Genomic_DNA"/>
</dbReference>
<evidence type="ECO:0000256" key="4">
    <source>
        <dbReference type="ARBA" id="ARBA00022777"/>
    </source>
</evidence>
<dbReference type="GO" id="GO:0000155">
    <property type="term" value="F:phosphorelay sensor kinase activity"/>
    <property type="evidence" value="ECO:0007669"/>
    <property type="project" value="InterPro"/>
</dbReference>
<organism evidence="7 8">
    <name type="scientific">Murimonas intestini</name>
    <dbReference type="NCBI Taxonomy" id="1337051"/>
    <lineage>
        <taxon>Bacteria</taxon>
        <taxon>Bacillati</taxon>
        <taxon>Bacillota</taxon>
        <taxon>Clostridia</taxon>
        <taxon>Lachnospirales</taxon>
        <taxon>Lachnospiraceae</taxon>
        <taxon>Murimonas</taxon>
    </lineage>
</organism>
<dbReference type="AlphaFoldDB" id="A0AB73T6E0"/>
<dbReference type="InterPro" id="IPR050640">
    <property type="entry name" value="Bact_2-comp_sensor_kinase"/>
</dbReference>
<keyword evidence="8" id="KW-1185">Reference proteome</keyword>
<dbReference type="Proteomes" id="UP000245412">
    <property type="component" value="Unassembled WGS sequence"/>
</dbReference>
<comment type="subcellular location">
    <subcellularLocation>
        <location evidence="1">Membrane</location>
    </subcellularLocation>
</comment>
<dbReference type="InterPro" id="IPR003660">
    <property type="entry name" value="HAMP_dom"/>
</dbReference>
<evidence type="ECO:0000256" key="5">
    <source>
        <dbReference type="SAM" id="Phobius"/>
    </source>
</evidence>
<dbReference type="SUPFAM" id="SSF55874">
    <property type="entry name" value="ATPase domain of HSP90 chaperone/DNA topoisomerase II/histidine kinase"/>
    <property type="match status" value="1"/>
</dbReference>
<dbReference type="GO" id="GO:0016020">
    <property type="term" value="C:membrane"/>
    <property type="evidence" value="ECO:0007669"/>
    <property type="project" value="UniProtKB-SubCell"/>
</dbReference>
<dbReference type="InterPro" id="IPR003594">
    <property type="entry name" value="HATPase_dom"/>
</dbReference>
<sequence length="617" mass="70068">MAGDAKGMREKGRGVLGSIRKLTDSSWIRKFKDMGLGRKFTVTIVLCLILPLVVVFSLMNSVIAKKFLEKQYEKELEILKQSKPSLENLLEDVVMLSRNVVGDKDVQRLLEEYVRQENVSEESLRKVKLTIEQSVYMKKYISSVSLFSGDKCLYQYGNYYGSEDILEDPQKKAELEGLEGRPMWDPARVLGNYVAGKENGAVVSVYRIINHLYRLVPVGAERISISEEYLCSLYSSVEAAEGEEAYIFDGTGNIVSSREKERLGSTAGVEVREKAVLNNGYYVEKGRGHAVFYYKIPLTGWTIVRTKNMTALKEQISRINTIIWMALVLSVLFGIIFTMLQKRTVINPVVRLAKDVEKVDEGRYYIKLHTRNQDEIGILNQNVISMTRRIQDLIESVYKGQIHMREAEILSLQSQINPHFLYNTLDTMRWIAIEHREDVLAKQIEALSGMFRHVLNNGNEVTTVKEEVVHLKNYLEVQKCRFGEKITVDVNVDESLYPCRVLKLILQPIVENAFVHGLEGKVGGGHIYVSVTGDGDDICYLVRDDGIGVEQEKIQAILDGVGPSGKIYALKNVNDRIRLKYGKGYGMSINSELGRGTAVEVRIARWMEEERHEGIDR</sequence>
<proteinExistence type="predicted"/>
<dbReference type="RefSeq" id="WP_257497757.1">
    <property type="nucleotide sequence ID" value="NZ_JANKBI010000019.1"/>
</dbReference>
<dbReference type="PANTHER" id="PTHR34220">
    <property type="entry name" value="SENSOR HISTIDINE KINASE YPDA"/>
    <property type="match status" value="1"/>
</dbReference>
<evidence type="ECO:0000256" key="2">
    <source>
        <dbReference type="ARBA" id="ARBA00022553"/>
    </source>
</evidence>
<dbReference type="Pfam" id="PF06580">
    <property type="entry name" value="His_kinase"/>
    <property type="match status" value="1"/>
</dbReference>
<reference evidence="7 8" key="1">
    <citation type="submission" date="2018-05" db="EMBL/GenBank/DDBJ databases">
        <authorList>
            <person name="Goeker M."/>
            <person name="Huntemann M."/>
            <person name="Clum A."/>
            <person name="Pillay M."/>
            <person name="Palaniappan K."/>
            <person name="Varghese N."/>
            <person name="Mikhailova N."/>
            <person name="Stamatis D."/>
            <person name="Reddy T."/>
            <person name="Daum C."/>
            <person name="Shapiro N."/>
            <person name="Ivanova N."/>
            <person name="Kyrpides N."/>
            <person name="Woyke T."/>
        </authorList>
    </citation>
    <scope>NUCLEOTIDE SEQUENCE [LARGE SCALE GENOMIC DNA]</scope>
    <source>
        <strain evidence="7 8">DSM 26524</strain>
    </source>
</reference>
<dbReference type="SUPFAM" id="SSF158472">
    <property type="entry name" value="HAMP domain-like"/>
    <property type="match status" value="1"/>
</dbReference>
<dbReference type="InterPro" id="IPR010559">
    <property type="entry name" value="Sig_transdc_His_kin_internal"/>
</dbReference>
<feature type="transmembrane region" description="Helical" evidence="5">
    <location>
        <begin position="322"/>
        <end position="340"/>
    </location>
</feature>
<dbReference type="PROSITE" id="PS50885">
    <property type="entry name" value="HAMP"/>
    <property type="match status" value="1"/>
</dbReference>
<keyword evidence="5" id="KW-0812">Transmembrane</keyword>
<dbReference type="Gene3D" id="3.30.565.10">
    <property type="entry name" value="Histidine kinase-like ATPase, C-terminal domain"/>
    <property type="match status" value="1"/>
</dbReference>
<keyword evidence="5" id="KW-1133">Transmembrane helix</keyword>
<protein>
    <submittedName>
        <fullName evidence="7">Histidine kinase/DNA gyrase B/HSP90-like ATPase</fullName>
    </submittedName>
</protein>
<evidence type="ECO:0000313" key="7">
    <source>
        <dbReference type="EMBL" id="PWJ76747.1"/>
    </source>
</evidence>
<accession>A0AB73T6E0</accession>
<evidence type="ECO:0000256" key="1">
    <source>
        <dbReference type="ARBA" id="ARBA00004370"/>
    </source>
</evidence>
<feature type="domain" description="HAMP" evidence="6">
    <location>
        <begin position="343"/>
        <end position="395"/>
    </location>
</feature>